<gene>
    <name evidence="3" type="ORF">DKT75_05090</name>
</gene>
<feature type="domain" description="Inner membrane protein YgaP-like transmembrane" evidence="2">
    <location>
        <begin position="6"/>
        <end position="57"/>
    </location>
</feature>
<dbReference type="Pfam" id="PF11127">
    <property type="entry name" value="YgaP-like_TM"/>
    <property type="match status" value="1"/>
</dbReference>
<feature type="transmembrane region" description="Helical" evidence="1">
    <location>
        <begin position="31"/>
        <end position="55"/>
    </location>
</feature>
<reference evidence="3 4" key="1">
    <citation type="submission" date="2018-05" db="EMBL/GenBank/DDBJ databases">
        <title>Leucothrix arctica sp. nov., isolated from Arctic seawater.</title>
        <authorList>
            <person name="Choi A."/>
            <person name="Baek K."/>
        </authorList>
    </citation>
    <scope>NUCLEOTIDE SEQUENCE [LARGE SCALE GENOMIC DNA]</scope>
    <source>
        <strain evidence="3 4">IMCC9719</strain>
    </source>
</reference>
<evidence type="ECO:0000259" key="2">
    <source>
        <dbReference type="Pfam" id="PF11127"/>
    </source>
</evidence>
<dbReference type="EMBL" id="QGKL01000015">
    <property type="protein sequence ID" value="PWQ98016.1"/>
    <property type="molecule type" value="Genomic_DNA"/>
</dbReference>
<dbReference type="InterPro" id="IPR021309">
    <property type="entry name" value="YgaP-like_TM"/>
</dbReference>
<name>A0A317CHI1_9GAMM</name>
<evidence type="ECO:0000256" key="1">
    <source>
        <dbReference type="SAM" id="Phobius"/>
    </source>
</evidence>
<proteinExistence type="predicted"/>
<keyword evidence="1" id="KW-0812">Transmembrane</keyword>
<evidence type="ECO:0000313" key="4">
    <source>
        <dbReference type="Proteomes" id="UP000245506"/>
    </source>
</evidence>
<dbReference type="AlphaFoldDB" id="A0A317CHI1"/>
<keyword evidence="1" id="KW-0472">Membrane</keyword>
<accession>A0A317CHI1</accession>
<organism evidence="3 4">
    <name type="scientific">Leucothrix arctica</name>
    <dbReference type="NCBI Taxonomy" id="1481894"/>
    <lineage>
        <taxon>Bacteria</taxon>
        <taxon>Pseudomonadati</taxon>
        <taxon>Pseudomonadota</taxon>
        <taxon>Gammaproteobacteria</taxon>
        <taxon>Thiotrichales</taxon>
        <taxon>Thiotrichaceae</taxon>
        <taxon>Leucothrix</taxon>
    </lineage>
</organism>
<keyword evidence="4" id="KW-1185">Reference proteome</keyword>
<dbReference type="Proteomes" id="UP000245506">
    <property type="component" value="Unassembled WGS sequence"/>
</dbReference>
<dbReference type="Gene3D" id="6.10.140.1340">
    <property type="match status" value="1"/>
</dbReference>
<protein>
    <submittedName>
        <fullName evidence="3">DUF2892 domain-containing protein</fullName>
    </submittedName>
</protein>
<sequence>MTMSNAVTATIGLLVLLSVILIRVIGDGFLILPVLIGIVVIQSAFTGFCPVSMMLKKYNLVK</sequence>
<comment type="caution">
    <text evidence="3">The sequence shown here is derived from an EMBL/GenBank/DDBJ whole genome shotgun (WGS) entry which is preliminary data.</text>
</comment>
<evidence type="ECO:0000313" key="3">
    <source>
        <dbReference type="EMBL" id="PWQ98016.1"/>
    </source>
</evidence>
<keyword evidence="1" id="KW-1133">Transmembrane helix</keyword>